<proteinExistence type="predicted"/>
<dbReference type="InterPro" id="IPR029051">
    <property type="entry name" value="DUF4352"/>
</dbReference>
<feature type="chain" id="PRO_5045873570" evidence="2">
    <location>
        <begin position="23"/>
        <end position="210"/>
    </location>
</feature>
<dbReference type="EMBL" id="JACBXQ010000004">
    <property type="protein sequence ID" value="MBG9986830.1"/>
    <property type="molecule type" value="Genomic_DNA"/>
</dbReference>
<dbReference type="Proteomes" id="UP000721415">
    <property type="component" value="Unassembled WGS sequence"/>
</dbReference>
<dbReference type="RefSeq" id="WP_197115741.1">
    <property type="nucleotide sequence ID" value="NZ_JACBXQ010000004.1"/>
</dbReference>
<feature type="compositionally biased region" description="Basic and acidic residues" evidence="1">
    <location>
        <begin position="70"/>
        <end position="87"/>
    </location>
</feature>
<feature type="domain" description="DUF4352" evidence="3">
    <location>
        <begin position="87"/>
        <end position="196"/>
    </location>
</feature>
<evidence type="ECO:0000259" key="3">
    <source>
        <dbReference type="Pfam" id="PF11611"/>
    </source>
</evidence>
<reference evidence="4 5" key="1">
    <citation type="submission" date="2020-07" db="EMBL/GenBank/DDBJ databases">
        <title>Facklamia lactis sp. nov., isolated from raw milk.</title>
        <authorList>
            <person name="Doll E.V."/>
            <person name="Huptas C."/>
            <person name="Staib L."/>
            <person name="Wenning M."/>
            <person name="Scherer S."/>
        </authorList>
    </citation>
    <scope>NUCLEOTIDE SEQUENCE [LARGE SCALE GENOMIC DNA]</scope>
    <source>
        <strain evidence="4 5">DSM 111018</strain>
    </source>
</reference>
<accession>A0ABS0LRP1</accession>
<keyword evidence="2" id="KW-0732">Signal</keyword>
<organism evidence="4 5">
    <name type="scientific">Facklamia lactis</name>
    <dbReference type="NCBI Taxonomy" id="2749967"/>
    <lineage>
        <taxon>Bacteria</taxon>
        <taxon>Bacillati</taxon>
        <taxon>Bacillota</taxon>
        <taxon>Bacilli</taxon>
        <taxon>Lactobacillales</taxon>
        <taxon>Aerococcaceae</taxon>
        <taxon>Facklamia</taxon>
    </lineage>
</organism>
<keyword evidence="5" id="KW-1185">Reference proteome</keyword>
<protein>
    <submittedName>
        <fullName evidence="4">DUF4352 domain-containing protein</fullName>
    </submittedName>
</protein>
<sequence length="210" mass="24060">MKKSFILFTSLFVLSGSLPVFAQEDSNVEDIQAEIESKKEELKELEDKLKELSGEGSEEAEEGSEEEKDEKEKEEKEKDDDSKNKVIGETFEHEGIEVTIDDLYLTEERNEYADKEFENVLVIEYTVVNNTEEDYTAGHDFELYVKGSKAERYFMIDDKGDTISAGRSTDAKASYGFDGDAEEMELEFKNNYSYDGEDPIIIPLEEVEEQ</sequence>
<evidence type="ECO:0000256" key="1">
    <source>
        <dbReference type="SAM" id="MobiDB-lite"/>
    </source>
</evidence>
<evidence type="ECO:0000313" key="5">
    <source>
        <dbReference type="Proteomes" id="UP000721415"/>
    </source>
</evidence>
<name>A0ABS0LRP1_9LACT</name>
<feature type="signal peptide" evidence="2">
    <location>
        <begin position="1"/>
        <end position="22"/>
    </location>
</feature>
<comment type="caution">
    <text evidence="4">The sequence shown here is derived from an EMBL/GenBank/DDBJ whole genome shotgun (WGS) entry which is preliminary data.</text>
</comment>
<dbReference type="Pfam" id="PF11611">
    <property type="entry name" value="DUF4352"/>
    <property type="match status" value="1"/>
</dbReference>
<feature type="region of interest" description="Disordered" evidence="1">
    <location>
        <begin position="46"/>
        <end position="87"/>
    </location>
</feature>
<gene>
    <name evidence="4" type="ORF">HZY91_07950</name>
</gene>
<evidence type="ECO:0000256" key="2">
    <source>
        <dbReference type="SAM" id="SignalP"/>
    </source>
</evidence>
<evidence type="ECO:0000313" key="4">
    <source>
        <dbReference type="EMBL" id="MBG9986830.1"/>
    </source>
</evidence>
<feature type="compositionally biased region" description="Acidic residues" evidence="1">
    <location>
        <begin position="56"/>
        <end position="69"/>
    </location>
</feature>